<comment type="caution">
    <text evidence="3">The sequence shown here is derived from an EMBL/GenBank/DDBJ whole genome shotgun (WGS) entry which is preliminary data.</text>
</comment>
<evidence type="ECO:0000313" key="3">
    <source>
        <dbReference type="EMBL" id="MCU9612722.1"/>
    </source>
</evidence>
<gene>
    <name evidence="3" type="ORF">OEV98_03970</name>
</gene>
<dbReference type="InterPro" id="IPR051396">
    <property type="entry name" value="Bact_Antivir_Def_Nuclease"/>
</dbReference>
<accession>A0AAE3IR86</accession>
<dbReference type="InterPro" id="IPR027417">
    <property type="entry name" value="P-loop_NTPase"/>
</dbReference>
<reference evidence="3" key="1">
    <citation type="submission" date="2022-10" db="EMBL/GenBank/DDBJ databases">
        <title>Description of Fervidibacillus gen. nov. in the family Fervidibacillaceae fam. nov. with two species, Fervidibacillus albus sp. nov., and Fervidibacillus halotolerans sp. nov., isolated from tidal flat sediments.</title>
        <authorList>
            <person name="Kwon K.K."/>
            <person name="Yang S.-H."/>
        </authorList>
    </citation>
    <scope>NUCLEOTIDE SEQUENCE</scope>
    <source>
        <strain evidence="3">JCM 19140</strain>
    </source>
</reference>
<protein>
    <submittedName>
        <fullName evidence="3">AAA family ATPase</fullName>
    </submittedName>
</protein>
<evidence type="ECO:0000259" key="1">
    <source>
        <dbReference type="Pfam" id="PF13175"/>
    </source>
</evidence>
<dbReference type="Pfam" id="PF20469">
    <property type="entry name" value="OLD-like_TOPRIM"/>
    <property type="match status" value="1"/>
</dbReference>
<dbReference type="AlphaFoldDB" id="A0AAE3IR86"/>
<dbReference type="CDD" id="cd01026">
    <property type="entry name" value="TOPRIM_OLD"/>
    <property type="match status" value="1"/>
</dbReference>
<evidence type="ECO:0000313" key="4">
    <source>
        <dbReference type="Proteomes" id="UP001209318"/>
    </source>
</evidence>
<proteinExistence type="predicted"/>
<dbReference type="EMBL" id="JAOUSF010000001">
    <property type="protein sequence ID" value="MCU9612722.1"/>
    <property type="molecule type" value="Genomic_DNA"/>
</dbReference>
<dbReference type="PANTHER" id="PTHR43581">
    <property type="entry name" value="ATP/GTP PHOSPHATASE"/>
    <property type="match status" value="1"/>
</dbReference>
<dbReference type="PANTHER" id="PTHR43581:SF4">
    <property type="entry name" value="ATP_GTP PHOSPHATASE"/>
    <property type="match status" value="1"/>
</dbReference>
<dbReference type="Pfam" id="PF13175">
    <property type="entry name" value="AAA_15"/>
    <property type="match status" value="1"/>
</dbReference>
<feature type="domain" description="Endonuclease GajA/Old nuclease/RecF-like AAA" evidence="1">
    <location>
        <begin position="1"/>
        <end position="357"/>
    </location>
</feature>
<dbReference type="SUPFAM" id="SSF52540">
    <property type="entry name" value="P-loop containing nucleoside triphosphate hydrolases"/>
    <property type="match status" value="1"/>
</dbReference>
<dbReference type="InterPro" id="IPR034139">
    <property type="entry name" value="TOPRIM_OLD"/>
</dbReference>
<organism evidence="3 4">
    <name type="scientific">Perspicuibacillus lycopersici</name>
    <dbReference type="NCBI Taxonomy" id="1325689"/>
    <lineage>
        <taxon>Bacteria</taxon>
        <taxon>Bacillati</taxon>
        <taxon>Bacillota</taxon>
        <taxon>Bacilli</taxon>
        <taxon>Bacillales</taxon>
        <taxon>Bacillaceae</taxon>
        <taxon>Perspicuibacillus</taxon>
    </lineage>
</organism>
<dbReference type="Proteomes" id="UP001209318">
    <property type="component" value="Unassembled WGS sequence"/>
</dbReference>
<dbReference type="Gene3D" id="3.40.50.300">
    <property type="entry name" value="P-loop containing nucleotide triphosphate hydrolases"/>
    <property type="match status" value="1"/>
</dbReference>
<keyword evidence="4" id="KW-1185">Reference proteome</keyword>
<evidence type="ECO:0000259" key="2">
    <source>
        <dbReference type="Pfam" id="PF20469"/>
    </source>
</evidence>
<dbReference type="InterPro" id="IPR041685">
    <property type="entry name" value="AAA_GajA/Old/RecF-like"/>
</dbReference>
<name>A0AAE3IR86_9BACI</name>
<sequence length="655" mass="74244">MIITKLIINNFRSFGETEKQINLSDITTLIGSNSSGKTAALQALQKMFGVTQSERRLVKGDFNIPNDVDINTIKELGLYIEVKIEFPELENEGNDGEFSVPPFFSHFTIDSSDQRPYVRMRLVGNWYSDNTPDGDIQQNLFFINVPEGEEVTEESLLPVSPHQRSKIQMLYVPAIREPMKQLKNASGTILSRILKSISWPEDMNQQIKDEMSPVNDLFNSIEGVDGVKEIIGEQWKKYHSDSRYNEAKLEFNSTTLESILSKIEVQFSPSVESNPYTVDKLGDGLQSLFYLSLVSSLLEVEEKISNNSGAALTILAVEEPENHISPHLLGKVVENLNEISQISNAQVLLTSHSESIIKNISPEELCHLRIDKTTGSTVVNSIILPSKSSDAYTYIKEAIKAYPEVYFAKLVVLGEGDTEEIILPKLLKVKEISSYDTGISVVPLGGRHVNHMWRLLNQLNIPHITLLDLDLERGGGGWSRIKYVIKELIENGYDRNKLLKVKGGILSDDEFNKMHEWKIDVPILSSWILMLEEYNVYFSSPLDIDFLMLERFPTEYKKTMRIGPRLPDKETEPDNYRKKVISSIQATLKNENATGYTYSEEQHELMVWYNSLFLGRGKPSTHIDAIAGLSDSELIEKCPEVFERLINKIRSLISL</sequence>
<dbReference type="RefSeq" id="WP_263071905.1">
    <property type="nucleotide sequence ID" value="NZ_JAOUSF010000001.1"/>
</dbReference>
<feature type="domain" description="OLD protein-like TOPRIM" evidence="2">
    <location>
        <begin position="407"/>
        <end position="470"/>
    </location>
</feature>